<dbReference type="PANTHER" id="PTHR39199:SF1">
    <property type="entry name" value="BLR5128 PROTEIN"/>
    <property type="match status" value="1"/>
</dbReference>
<dbReference type="Gene3D" id="3.30.2130.10">
    <property type="entry name" value="VC0802-like"/>
    <property type="match status" value="1"/>
</dbReference>
<evidence type="ECO:0000259" key="2">
    <source>
        <dbReference type="Pfam" id="PF13840"/>
    </source>
</evidence>
<proteinExistence type="predicted"/>
<feature type="domain" description="CASTOR ACT" evidence="2">
    <location>
        <begin position="70"/>
        <end position="126"/>
    </location>
</feature>
<evidence type="ECO:0000313" key="3">
    <source>
        <dbReference type="EMBL" id="SNS23365.1"/>
    </source>
</evidence>
<name>A0A239CT53_9PSED</name>
<dbReference type="RefSeq" id="WP_089359563.1">
    <property type="nucleotide sequence ID" value="NZ_FZOG01000002.1"/>
</dbReference>
<dbReference type="AlphaFoldDB" id="A0A239CT53"/>
<dbReference type="Proteomes" id="UP000242915">
    <property type="component" value="Unassembled WGS sequence"/>
</dbReference>
<dbReference type="EMBL" id="FZOG01000002">
    <property type="protein sequence ID" value="SNS23365.1"/>
    <property type="molecule type" value="Genomic_DNA"/>
</dbReference>
<organism evidence="3 4">
    <name type="scientific">Pseudomonas segetis</name>
    <dbReference type="NCBI Taxonomy" id="298908"/>
    <lineage>
        <taxon>Bacteria</taxon>
        <taxon>Pseudomonadati</taxon>
        <taxon>Pseudomonadota</taxon>
        <taxon>Gammaproteobacteria</taxon>
        <taxon>Pseudomonadales</taxon>
        <taxon>Pseudomonadaceae</taxon>
        <taxon>Pseudomonas</taxon>
    </lineage>
</organism>
<dbReference type="InterPro" id="IPR018717">
    <property type="entry name" value="DUF2241"/>
</dbReference>
<reference evidence="4" key="1">
    <citation type="submission" date="2017-06" db="EMBL/GenBank/DDBJ databases">
        <authorList>
            <person name="Varghese N."/>
            <person name="Submissions S."/>
        </authorList>
    </citation>
    <scope>NUCLEOTIDE SEQUENCE [LARGE SCALE GENOMIC DNA]</scope>
    <source>
        <strain evidence="4">CIP 108523</strain>
    </source>
</reference>
<dbReference type="Pfam" id="PF10000">
    <property type="entry name" value="ACT_3"/>
    <property type="match status" value="1"/>
</dbReference>
<evidence type="ECO:0000259" key="1">
    <source>
        <dbReference type="Pfam" id="PF10000"/>
    </source>
</evidence>
<feature type="domain" description="DUF2241" evidence="1">
    <location>
        <begin position="2"/>
        <end position="69"/>
    </location>
</feature>
<dbReference type="InterPro" id="IPR045865">
    <property type="entry name" value="ACT-like_dom_sf"/>
</dbReference>
<gene>
    <name evidence="3" type="ORF">SAMN05216255_1887</name>
</gene>
<keyword evidence="4" id="KW-1185">Reference proteome</keyword>
<dbReference type="PANTHER" id="PTHR39199">
    <property type="entry name" value="BLR5128 PROTEIN"/>
    <property type="match status" value="1"/>
</dbReference>
<accession>A0A239CT53</accession>
<protein>
    <submittedName>
        <fullName evidence="3">Uncharacterized protein</fullName>
    </submittedName>
</protein>
<sequence>MSGETSLPTLLRSMTPRLNPGVYVFCSIESLKQLGDIEPLGSFREREGLTVIISQAQAQQLSLKTDYIAAWLTLEVHSALSAVGLTAAFANALAEHGISCNVIAGYYHDHIFVDASQGQQALAVLQQLSRQAATQE</sequence>
<dbReference type="SUPFAM" id="SSF55021">
    <property type="entry name" value="ACT-like"/>
    <property type="match status" value="2"/>
</dbReference>
<dbReference type="Pfam" id="PF13840">
    <property type="entry name" value="ACT_7"/>
    <property type="match status" value="1"/>
</dbReference>
<evidence type="ECO:0000313" key="4">
    <source>
        <dbReference type="Proteomes" id="UP000242915"/>
    </source>
</evidence>
<dbReference type="InterPro" id="IPR027795">
    <property type="entry name" value="CASTOR_ACT_dom"/>
</dbReference>